<feature type="transmembrane region" description="Helical" evidence="5">
    <location>
        <begin position="103"/>
        <end position="121"/>
    </location>
</feature>
<evidence type="ECO:0008006" key="8">
    <source>
        <dbReference type="Google" id="ProtNLM"/>
    </source>
</evidence>
<dbReference type="AlphaFoldDB" id="A0A934VHD1"/>
<proteinExistence type="predicted"/>
<keyword evidence="7" id="KW-1185">Reference proteome</keyword>
<dbReference type="InterPro" id="IPR035952">
    <property type="entry name" value="Rhomboid-like_sf"/>
</dbReference>
<evidence type="ECO:0000313" key="6">
    <source>
        <dbReference type="EMBL" id="MBK1828947.1"/>
    </source>
</evidence>
<feature type="transmembrane region" description="Helical" evidence="5">
    <location>
        <begin position="161"/>
        <end position="194"/>
    </location>
</feature>
<accession>A0A934VHD1</accession>
<comment type="subcellular location">
    <subcellularLocation>
        <location evidence="1">Membrane</location>
        <topology evidence="1">Multi-pass membrane protein</topology>
    </subcellularLocation>
</comment>
<keyword evidence="3 5" id="KW-1133">Transmembrane helix</keyword>
<gene>
    <name evidence="6" type="ORF">JIN81_18065</name>
</gene>
<keyword evidence="4 5" id="KW-0472">Membrane</keyword>
<evidence type="ECO:0000256" key="2">
    <source>
        <dbReference type="ARBA" id="ARBA00022692"/>
    </source>
</evidence>
<evidence type="ECO:0000256" key="1">
    <source>
        <dbReference type="ARBA" id="ARBA00004141"/>
    </source>
</evidence>
<dbReference type="GO" id="GO:0016020">
    <property type="term" value="C:membrane"/>
    <property type="evidence" value="ECO:0007669"/>
    <property type="project" value="UniProtKB-SubCell"/>
</dbReference>
<keyword evidence="2 5" id="KW-0812">Transmembrane</keyword>
<dbReference type="SUPFAM" id="SSF144091">
    <property type="entry name" value="Rhomboid-like"/>
    <property type="match status" value="1"/>
</dbReference>
<evidence type="ECO:0000256" key="5">
    <source>
        <dbReference type="SAM" id="Phobius"/>
    </source>
</evidence>
<feature type="transmembrane region" description="Helical" evidence="5">
    <location>
        <begin position="130"/>
        <end position="149"/>
    </location>
</feature>
<sequence>MRWLDRLEDRLHWLAFPGLFKYLALTGVVVTVAYWLNPGIEEALRFDRDLILQGEVWRLFGFALAPTGLFGFGGLGVLFLYFATMIAFLVNDSLEEVWGPTRTTLYLLVTIIGLVIGQFILGKSFPSTGFYLYNAMFLAFATHFPTYEFRLFLILPVQVRWLAWLSLALMVYSVLALPIMILLVLPTLLPYAIWVLPDFIRNRKGLAQAAARRRKFASVSVSQGDAFHRCTVCKRTEKDDDELEFRTYPDGTEYCVDHLPEEGAS</sequence>
<evidence type="ECO:0000256" key="3">
    <source>
        <dbReference type="ARBA" id="ARBA00022989"/>
    </source>
</evidence>
<dbReference type="RefSeq" id="WP_200283293.1">
    <property type="nucleotide sequence ID" value="NZ_JAENII010000021.1"/>
</dbReference>
<evidence type="ECO:0000256" key="4">
    <source>
        <dbReference type="ARBA" id="ARBA00023136"/>
    </source>
</evidence>
<feature type="transmembrane region" description="Helical" evidence="5">
    <location>
        <begin position="57"/>
        <end position="83"/>
    </location>
</feature>
<name>A0A934VHD1_9BACT</name>
<organism evidence="6 7">
    <name type="scientific">Haloferula rosea</name>
    <dbReference type="NCBI Taxonomy" id="490093"/>
    <lineage>
        <taxon>Bacteria</taxon>
        <taxon>Pseudomonadati</taxon>
        <taxon>Verrucomicrobiota</taxon>
        <taxon>Verrucomicrobiia</taxon>
        <taxon>Verrucomicrobiales</taxon>
        <taxon>Verrucomicrobiaceae</taxon>
        <taxon>Haloferula</taxon>
    </lineage>
</organism>
<reference evidence="6" key="1">
    <citation type="submission" date="2021-01" db="EMBL/GenBank/DDBJ databases">
        <title>Modified the classification status of verrucomicrobia.</title>
        <authorList>
            <person name="Feng X."/>
        </authorList>
    </citation>
    <scope>NUCLEOTIDE SEQUENCE</scope>
    <source>
        <strain evidence="6">KCTC 22201</strain>
    </source>
</reference>
<dbReference type="EMBL" id="JAENII010000021">
    <property type="protein sequence ID" value="MBK1828947.1"/>
    <property type="molecule type" value="Genomic_DNA"/>
</dbReference>
<evidence type="ECO:0000313" key="7">
    <source>
        <dbReference type="Proteomes" id="UP000658278"/>
    </source>
</evidence>
<comment type="caution">
    <text evidence="6">The sequence shown here is derived from an EMBL/GenBank/DDBJ whole genome shotgun (WGS) entry which is preliminary data.</text>
</comment>
<dbReference type="Proteomes" id="UP000658278">
    <property type="component" value="Unassembled WGS sequence"/>
</dbReference>
<protein>
    <recommendedName>
        <fullName evidence="8">Rhomboid family intramembrane serine protease</fullName>
    </recommendedName>
</protein>
<feature type="transmembrane region" description="Helical" evidence="5">
    <location>
        <begin position="12"/>
        <end position="36"/>
    </location>
</feature>